<evidence type="ECO:0000256" key="4">
    <source>
        <dbReference type="ARBA" id="ARBA00022755"/>
    </source>
</evidence>
<protein>
    <recommendedName>
        <fullName evidence="12">Bifunctional protein FolD</fullName>
    </recommendedName>
    <domain>
        <recommendedName>
            <fullName evidence="12">Methylenetetrahydrofolate dehydrogenase</fullName>
            <ecNumber evidence="12">1.5.1.5</ecNumber>
        </recommendedName>
    </domain>
    <domain>
        <recommendedName>
            <fullName evidence="12">Methenyltetrahydrofolate cyclohydrolase</fullName>
            <ecNumber evidence="12">3.5.4.9</ecNumber>
        </recommendedName>
    </domain>
</protein>
<comment type="pathway">
    <text evidence="1 12">One-carbon metabolism; tetrahydrofolate interconversion.</text>
</comment>
<dbReference type="InterPro" id="IPR000672">
    <property type="entry name" value="THF_DH/CycHdrlase"/>
</dbReference>
<keyword evidence="3 12" id="KW-0028">Amino-acid biosynthesis</keyword>
<evidence type="ECO:0000259" key="14">
    <source>
        <dbReference type="Pfam" id="PF02882"/>
    </source>
</evidence>
<evidence type="ECO:0000256" key="6">
    <source>
        <dbReference type="ARBA" id="ARBA00022857"/>
    </source>
</evidence>
<feature type="binding site" evidence="12">
    <location>
        <begin position="170"/>
        <end position="172"/>
    </location>
    <ligand>
        <name>NADP(+)</name>
        <dbReference type="ChEBI" id="CHEBI:58349"/>
    </ligand>
</feature>
<dbReference type="PANTHER" id="PTHR48099">
    <property type="entry name" value="C-1-TETRAHYDROFOLATE SYNTHASE, CYTOPLASMIC-RELATED"/>
    <property type="match status" value="1"/>
</dbReference>
<feature type="domain" description="Tetrahydrofolate dehydrogenase/cyclohydrolase NAD(P)-binding" evidence="14">
    <location>
        <begin position="144"/>
        <end position="285"/>
    </location>
</feature>
<comment type="similarity">
    <text evidence="12">Belongs to the tetrahydrofolate dehydrogenase/cyclohydrolase family.</text>
</comment>
<dbReference type="Gene3D" id="3.40.50.10860">
    <property type="entry name" value="Leucine Dehydrogenase, chain A, domain 1"/>
    <property type="match status" value="1"/>
</dbReference>
<dbReference type="Gene3D" id="3.40.50.720">
    <property type="entry name" value="NAD(P)-binding Rossmann-like Domain"/>
    <property type="match status" value="1"/>
</dbReference>
<dbReference type="GO" id="GO:0004477">
    <property type="term" value="F:methenyltetrahydrofolate cyclohydrolase activity"/>
    <property type="evidence" value="ECO:0007669"/>
    <property type="project" value="UniProtKB-UniRule"/>
</dbReference>
<feature type="binding site" evidence="12">
    <location>
        <position position="236"/>
    </location>
    <ligand>
        <name>NADP(+)</name>
        <dbReference type="ChEBI" id="CHEBI:58349"/>
    </ligand>
</feature>
<evidence type="ECO:0000313" key="15">
    <source>
        <dbReference type="EMBL" id="HEW45258.1"/>
    </source>
</evidence>
<dbReference type="InterPro" id="IPR020867">
    <property type="entry name" value="THF_DH/CycHdrlase_CS"/>
</dbReference>
<dbReference type="FunFam" id="3.40.50.10860:FF:000001">
    <property type="entry name" value="Bifunctional protein FolD"/>
    <property type="match status" value="1"/>
</dbReference>
<dbReference type="GO" id="GO:0004488">
    <property type="term" value="F:methylenetetrahydrofolate dehydrogenase (NADP+) activity"/>
    <property type="evidence" value="ECO:0007669"/>
    <property type="project" value="UniProtKB-UniRule"/>
</dbReference>
<evidence type="ECO:0000256" key="9">
    <source>
        <dbReference type="ARBA" id="ARBA00023167"/>
    </source>
</evidence>
<accession>A0A7C2V2N5</accession>
<dbReference type="InterPro" id="IPR020631">
    <property type="entry name" value="THF_DH/CycHdrlase_NAD-bd_dom"/>
</dbReference>
<evidence type="ECO:0000256" key="1">
    <source>
        <dbReference type="ARBA" id="ARBA00004777"/>
    </source>
</evidence>
<comment type="caution">
    <text evidence="15">The sequence shown here is derived from an EMBL/GenBank/DDBJ whole genome shotgun (WGS) entry which is preliminary data.</text>
</comment>
<keyword evidence="5 12" id="KW-0378">Hydrolase</keyword>
<evidence type="ECO:0000256" key="10">
    <source>
        <dbReference type="ARBA" id="ARBA00023268"/>
    </source>
</evidence>
<comment type="catalytic activity">
    <reaction evidence="12">
        <text>(6R)-5,10-methylene-5,6,7,8-tetrahydrofolate + NADP(+) = (6R)-5,10-methenyltetrahydrofolate + NADPH</text>
        <dbReference type="Rhea" id="RHEA:22812"/>
        <dbReference type="ChEBI" id="CHEBI:15636"/>
        <dbReference type="ChEBI" id="CHEBI:57455"/>
        <dbReference type="ChEBI" id="CHEBI:57783"/>
        <dbReference type="ChEBI" id="CHEBI:58349"/>
        <dbReference type="EC" id="1.5.1.5"/>
    </reaction>
</comment>
<keyword evidence="10 12" id="KW-0511">Multifunctional enzyme</keyword>
<dbReference type="PANTHER" id="PTHR48099:SF5">
    <property type="entry name" value="C-1-TETRAHYDROFOLATE SYNTHASE, CYTOPLASMIC"/>
    <property type="match status" value="1"/>
</dbReference>
<evidence type="ECO:0000256" key="3">
    <source>
        <dbReference type="ARBA" id="ARBA00022605"/>
    </source>
</evidence>
<dbReference type="EMBL" id="DSFP01000020">
    <property type="protein sequence ID" value="HEW45258.1"/>
    <property type="molecule type" value="Genomic_DNA"/>
</dbReference>
<comment type="subunit">
    <text evidence="12">Homodimer.</text>
</comment>
<dbReference type="PROSITE" id="PS00767">
    <property type="entry name" value="THF_DHG_CYH_2"/>
    <property type="match status" value="1"/>
</dbReference>
<dbReference type="EC" id="3.5.4.9" evidence="12"/>
<dbReference type="NCBIfam" id="NF008058">
    <property type="entry name" value="PRK10792.1"/>
    <property type="match status" value="1"/>
</dbReference>
<dbReference type="GO" id="GO:0035999">
    <property type="term" value="P:tetrahydrofolate interconversion"/>
    <property type="evidence" value="ECO:0007669"/>
    <property type="project" value="UniProtKB-UniRule"/>
</dbReference>
<dbReference type="FunFam" id="3.40.50.720:FF:000094">
    <property type="entry name" value="Bifunctional protein FolD"/>
    <property type="match status" value="1"/>
</dbReference>
<feature type="binding site" evidence="12">
    <location>
        <position position="195"/>
    </location>
    <ligand>
        <name>NADP(+)</name>
        <dbReference type="ChEBI" id="CHEBI:58349"/>
    </ligand>
</feature>
<feature type="domain" description="Tetrahydrofolate dehydrogenase/cyclohydrolase catalytic" evidence="13">
    <location>
        <begin position="9"/>
        <end position="124"/>
    </location>
</feature>
<evidence type="ECO:0000256" key="5">
    <source>
        <dbReference type="ARBA" id="ARBA00022801"/>
    </source>
</evidence>
<dbReference type="GO" id="GO:0006164">
    <property type="term" value="P:purine nucleotide biosynthetic process"/>
    <property type="evidence" value="ECO:0007669"/>
    <property type="project" value="UniProtKB-KW"/>
</dbReference>
<dbReference type="Pfam" id="PF02882">
    <property type="entry name" value="THF_DHG_CYH_C"/>
    <property type="match status" value="1"/>
</dbReference>
<dbReference type="SUPFAM" id="SSF51735">
    <property type="entry name" value="NAD(P)-binding Rossmann-fold domains"/>
    <property type="match status" value="1"/>
</dbReference>
<evidence type="ECO:0000256" key="2">
    <source>
        <dbReference type="ARBA" id="ARBA00022563"/>
    </source>
</evidence>
<keyword evidence="4 12" id="KW-0658">Purine biosynthesis</keyword>
<dbReference type="InterPro" id="IPR046346">
    <property type="entry name" value="Aminoacid_DH-like_N_sf"/>
</dbReference>
<evidence type="ECO:0000256" key="12">
    <source>
        <dbReference type="HAMAP-Rule" id="MF_01576"/>
    </source>
</evidence>
<dbReference type="UniPathway" id="UPA00193"/>
<organism evidence="15">
    <name type="scientific">Hydrogenobacter sp</name>
    <dbReference type="NCBI Taxonomy" id="2152829"/>
    <lineage>
        <taxon>Bacteria</taxon>
        <taxon>Pseudomonadati</taxon>
        <taxon>Aquificota</taxon>
        <taxon>Aquificia</taxon>
        <taxon>Aquificales</taxon>
        <taxon>Aquificaceae</taxon>
        <taxon>Hydrogenobacter</taxon>
    </lineage>
</organism>
<keyword evidence="6 12" id="KW-0521">NADP</keyword>
<dbReference type="CDD" id="cd01080">
    <property type="entry name" value="NAD_bind_m-THF_DH_Cyclohyd"/>
    <property type="match status" value="1"/>
</dbReference>
<dbReference type="InterPro" id="IPR036291">
    <property type="entry name" value="NAD(P)-bd_dom_sf"/>
</dbReference>
<dbReference type="InterPro" id="IPR020630">
    <property type="entry name" value="THF_DH/CycHdrlase_cat_dom"/>
</dbReference>
<keyword evidence="8 12" id="KW-0368">Histidine biosynthesis</keyword>
<evidence type="ECO:0000256" key="11">
    <source>
        <dbReference type="ARBA" id="ARBA00036357"/>
    </source>
</evidence>
<dbReference type="Pfam" id="PF00763">
    <property type="entry name" value="THF_DHG_CYH"/>
    <property type="match status" value="1"/>
</dbReference>
<dbReference type="HAMAP" id="MF_01576">
    <property type="entry name" value="THF_DHG_CYH"/>
    <property type="match status" value="1"/>
</dbReference>
<reference evidence="15" key="1">
    <citation type="journal article" date="2020" name="mSystems">
        <title>Genome- and Community-Level Interaction Insights into Carbon Utilization and Element Cycling Functions of Hydrothermarchaeota in Hydrothermal Sediment.</title>
        <authorList>
            <person name="Zhou Z."/>
            <person name="Liu Y."/>
            <person name="Xu W."/>
            <person name="Pan J."/>
            <person name="Luo Z.H."/>
            <person name="Li M."/>
        </authorList>
    </citation>
    <scope>NUCLEOTIDE SEQUENCE [LARGE SCALE GENOMIC DNA]</scope>
    <source>
        <strain evidence="15">SpSt-132</strain>
    </source>
</reference>
<comment type="catalytic activity">
    <reaction evidence="11 12">
        <text>(6R)-5,10-methenyltetrahydrofolate + H2O = (6R)-10-formyltetrahydrofolate + H(+)</text>
        <dbReference type="Rhea" id="RHEA:23700"/>
        <dbReference type="ChEBI" id="CHEBI:15377"/>
        <dbReference type="ChEBI" id="CHEBI:15378"/>
        <dbReference type="ChEBI" id="CHEBI:57455"/>
        <dbReference type="ChEBI" id="CHEBI:195366"/>
        <dbReference type="EC" id="3.5.4.9"/>
    </reaction>
</comment>
<gene>
    <name evidence="12 15" type="primary">folD</name>
    <name evidence="15" type="ORF">ENO47_01095</name>
</gene>
<evidence type="ECO:0000259" key="13">
    <source>
        <dbReference type="Pfam" id="PF00763"/>
    </source>
</evidence>
<keyword evidence="7 12" id="KW-0560">Oxidoreductase</keyword>
<dbReference type="NCBIfam" id="NF010783">
    <property type="entry name" value="PRK14186.1"/>
    <property type="match status" value="1"/>
</dbReference>
<dbReference type="SUPFAM" id="SSF53223">
    <property type="entry name" value="Aminoacid dehydrogenase-like, N-terminal domain"/>
    <property type="match status" value="1"/>
</dbReference>
<comment type="function">
    <text evidence="12">Catalyzes the oxidation of 5,10-methylenetetrahydrofolate to 5,10-methenyltetrahydrofolate and then the hydrolysis of 5,10-methenyltetrahydrofolate to 10-formyltetrahydrofolate.</text>
</comment>
<dbReference type="GO" id="GO:0005829">
    <property type="term" value="C:cytosol"/>
    <property type="evidence" value="ECO:0007669"/>
    <property type="project" value="TreeGrafter"/>
</dbReference>
<keyword evidence="2 12" id="KW-0554">One-carbon metabolism</keyword>
<dbReference type="EC" id="1.5.1.5" evidence="12"/>
<sequence length="289" mass="31598">MEKAVGIILDGKALSEKIRGEIAQEVNDYLSKGFRPPTLAVLLIGEDPASQVYVSNKEKACQKVGIRSLSYRLPYNTTTQELLELIAQLNADEEVDGILVQLPLPSHINQQEIILAISPKKDVDGFHPENMGRLVARMEDGFIPCTPLGIDLLLSHYGIELKGKDVVIVGAGFIVGRPLSLLMLWRDATVSVCHIYTKDIKEYTKRADILISATGVPGLIKAHMVKEGAVVVDVGISRVGDRIVGDVDFEEVKEKAYAITPVPGGVGPMTVTGLLLNTLKAYKKRFRLE</sequence>
<evidence type="ECO:0000256" key="8">
    <source>
        <dbReference type="ARBA" id="ARBA00023102"/>
    </source>
</evidence>
<name>A0A7C2V2N5_9AQUI</name>
<dbReference type="GO" id="GO:0009086">
    <property type="term" value="P:methionine biosynthetic process"/>
    <property type="evidence" value="ECO:0007669"/>
    <property type="project" value="UniProtKB-KW"/>
</dbReference>
<evidence type="ECO:0000256" key="7">
    <source>
        <dbReference type="ARBA" id="ARBA00023002"/>
    </source>
</evidence>
<dbReference type="PRINTS" id="PR00085">
    <property type="entry name" value="THFDHDRGNASE"/>
</dbReference>
<dbReference type="GO" id="GO:0000105">
    <property type="term" value="P:L-histidine biosynthetic process"/>
    <property type="evidence" value="ECO:0007669"/>
    <property type="project" value="UniProtKB-KW"/>
</dbReference>
<dbReference type="PROSITE" id="PS00766">
    <property type="entry name" value="THF_DHG_CYH_1"/>
    <property type="match status" value="1"/>
</dbReference>
<keyword evidence="9 12" id="KW-0486">Methionine biosynthesis</keyword>
<dbReference type="AlphaFoldDB" id="A0A7C2V2N5"/>
<proteinExistence type="inferred from homology"/>